<dbReference type="RefSeq" id="WP_184187985.1">
    <property type="nucleotide sequence ID" value="NZ_JACHLE010000002.1"/>
</dbReference>
<organism evidence="2 3">
    <name type="scientific">Chryseobacterium defluvii</name>
    <dbReference type="NCBI Taxonomy" id="160396"/>
    <lineage>
        <taxon>Bacteria</taxon>
        <taxon>Pseudomonadati</taxon>
        <taxon>Bacteroidota</taxon>
        <taxon>Flavobacteriia</taxon>
        <taxon>Flavobacteriales</taxon>
        <taxon>Weeksellaceae</taxon>
        <taxon>Chryseobacterium group</taxon>
        <taxon>Chryseobacterium</taxon>
    </lineage>
</organism>
<keyword evidence="1" id="KW-0732">Signal</keyword>
<dbReference type="InterPro" id="IPR005901">
    <property type="entry name" value="GLPGLI"/>
</dbReference>
<feature type="chain" id="PRO_5032936074" evidence="1">
    <location>
        <begin position="18"/>
        <end position="274"/>
    </location>
</feature>
<gene>
    <name evidence="2" type="ORF">HNP38_001820</name>
</gene>
<feature type="signal peptide" evidence="1">
    <location>
        <begin position="1"/>
        <end position="17"/>
    </location>
</feature>
<dbReference type="AlphaFoldDB" id="A0A840KFN0"/>
<name>A0A840KFN0_9FLAO</name>
<evidence type="ECO:0000256" key="1">
    <source>
        <dbReference type="SAM" id="SignalP"/>
    </source>
</evidence>
<evidence type="ECO:0000313" key="3">
    <source>
        <dbReference type="Proteomes" id="UP000592180"/>
    </source>
</evidence>
<dbReference type="NCBIfam" id="TIGR01200">
    <property type="entry name" value="GLPGLI"/>
    <property type="match status" value="1"/>
</dbReference>
<evidence type="ECO:0000313" key="2">
    <source>
        <dbReference type="EMBL" id="MBB4806524.1"/>
    </source>
</evidence>
<comment type="caution">
    <text evidence="2">The sequence shown here is derived from an EMBL/GenBank/DDBJ whole genome shotgun (WGS) entry which is preliminary data.</text>
</comment>
<protein>
    <submittedName>
        <fullName evidence="2">GLPGLI family protein</fullName>
    </submittedName>
</protein>
<dbReference type="EMBL" id="JACHLE010000002">
    <property type="protein sequence ID" value="MBB4806524.1"/>
    <property type="molecule type" value="Genomic_DNA"/>
</dbReference>
<accession>A0A840KFN0</accession>
<reference evidence="2 3" key="1">
    <citation type="submission" date="2020-08" db="EMBL/GenBank/DDBJ databases">
        <title>Functional genomics of gut bacteria from endangered species of beetles.</title>
        <authorList>
            <person name="Carlos-Shanley C."/>
        </authorList>
    </citation>
    <scope>NUCLEOTIDE SEQUENCE [LARGE SCALE GENOMIC DNA]</scope>
    <source>
        <strain evidence="2 3">S00151</strain>
    </source>
</reference>
<dbReference type="Proteomes" id="UP000592180">
    <property type="component" value="Unassembled WGS sequence"/>
</dbReference>
<proteinExistence type="predicted"/>
<dbReference type="Pfam" id="PF09697">
    <property type="entry name" value="Porph_ging"/>
    <property type="match status" value="1"/>
</dbReference>
<keyword evidence="3" id="KW-1185">Reference proteome</keyword>
<sequence>MKKILLFMLMISLSVTGQTHRFIYEYHFKTDSTSTEYRKANMVLDINPEDVKFYNYEFVKTDSINKTRGENSAMWDDTPAMIRKKNSNTNSNYILIQNLFIVDTEDQLNWKLSNETKSLGGYTLQKATTKFGGRNWTAWFTKDINLNEGPYKFRGLPGLIFEISDDKDNFKFSLVKSYKLAKTYETREILENFAGQKPVKIPEARLRKMMLDNYNDPLHDFKEHFEKNTDPSARFMVMGIEVKRPEQLKELSDMMQKNIKKNNNPIELDKAIRY</sequence>